<evidence type="ECO:0000259" key="2">
    <source>
        <dbReference type="Pfam" id="PF10264"/>
    </source>
</evidence>
<feature type="compositionally biased region" description="Low complexity" evidence="1">
    <location>
        <begin position="795"/>
        <end position="806"/>
    </location>
</feature>
<organism evidence="3 4">
    <name type="scientific">Aldrovandia affinis</name>
    <dbReference type="NCBI Taxonomy" id="143900"/>
    <lineage>
        <taxon>Eukaryota</taxon>
        <taxon>Metazoa</taxon>
        <taxon>Chordata</taxon>
        <taxon>Craniata</taxon>
        <taxon>Vertebrata</taxon>
        <taxon>Euteleostomi</taxon>
        <taxon>Actinopterygii</taxon>
        <taxon>Neopterygii</taxon>
        <taxon>Teleostei</taxon>
        <taxon>Notacanthiformes</taxon>
        <taxon>Halosauridae</taxon>
        <taxon>Aldrovandia</taxon>
    </lineage>
</organism>
<feature type="domain" description="Winged helix Storkhead-box1" evidence="2">
    <location>
        <begin position="118"/>
        <end position="196"/>
    </location>
</feature>
<feature type="compositionally biased region" description="Low complexity" evidence="1">
    <location>
        <begin position="885"/>
        <end position="897"/>
    </location>
</feature>
<gene>
    <name evidence="3" type="ORF">AAFF_G00364810</name>
</gene>
<feature type="region of interest" description="Disordered" evidence="1">
    <location>
        <begin position="648"/>
        <end position="721"/>
    </location>
</feature>
<dbReference type="PANTHER" id="PTHR22437:SF1">
    <property type="entry name" value="STORKHEAD-BOX PROTEIN 1"/>
    <property type="match status" value="1"/>
</dbReference>
<feature type="compositionally biased region" description="Polar residues" evidence="1">
    <location>
        <begin position="677"/>
        <end position="708"/>
    </location>
</feature>
<dbReference type="InterPro" id="IPR019391">
    <property type="entry name" value="Storkhead-box_WHD"/>
</dbReference>
<feature type="region of interest" description="Disordered" evidence="1">
    <location>
        <begin position="391"/>
        <end position="464"/>
    </location>
</feature>
<sequence>MSQQQRLVQLSPASLALVFGKDDDSSSPAGGKYNGSSASGREIFADFKSQNMRSFWNKTLVKAMAEVHFQGWMENFVLTVQGNANHLEVLREAWMRRALRSARGFVIRAVGDLSPVQMAPILQSQFIPLSEVLCCVISDMNAAHSIVNQEALFSRMMKSYPGMTIPTQDILYNALGALIKERKIYHTGEGYFIVTPQTYFITNSVVKDKHWWTSAEDDPPPPTHHLPAHCKSCSCFTPQLAPPVQDHYHSISECTGKSMKPRDSKPSVQHQSTSTATDYQPSEMSKSTTSRKDKEKAGRKFGLNLFRRNVGKKEKPKKEYATFSGQFPPAEWPVRDEDDLNNLPRDLEHAIIKRINPELTVDNLVRHTVLMKKLDEKGVEKGVDRGMSTEILASRQRQHSAKVPGKRSTSKAIHSKRRVQSSREKQRLKSKALGNPTDPLVQDTPSRHRHEVAVDEPDHKDCSTVDTKNVYKKQIDNPFQGKLVRDAMQGSGHRGSKMQEERRQVVEIGERLGHRSKSWDLSRTQKSPNKAGRALTVKDQSLEGLNEKGLPLDSKPMKELLGDYSSCYPESSTLRIEDKIKKLREAKAKGRGVKDESSQDGGVGGTSDLRHTARQTKNVDLPVHPLPLQITYQYNTIAIPPSWPNPTVQHRLTLSPQPLDSKGEVNQRSDHSHQEAGSKQNTQQSSKTCLESICGSQQIDSRLMQSDSSTDEDQTLYQRSVEDDDACSSLYLNEDSMNESSEVCQSGRIPYQQSFSAEGNWDSTFIVESSGGVHQEPMLGTFQQVESRWHELSSQHHSSQSLISPSEGVPRQGSQFLQEPGGEAEPVEAVESSIFDYCQASEVESDTETLHKSADEADSKSSSWVCSPHTEESLLTQFENLETLSSPHTSSVSQSVPEGASAGETVENHSSTGDSGIDSPRTGVSLTSSNSVILVGIKRQSFLQDLEKLQSKGNGIRSQNSLLQLTPVMNIKSAIRIDFKTRRNLKVEETEAVVVPEQQE</sequence>
<feature type="compositionally biased region" description="Polar residues" evidence="1">
    <location>
        <begin position="266"/>
        <end position="288"/>
    </location>
</feature>
<proteinExistence type="predicted"/>
<evidence type="ECO:0000313" key="4">
    <source>
        <dbReference type="Proteomes" id="UP001221898"/>
    </source>
</evidence>
<feature type="compositionally biased region" description="Basic residues" evidence="1">
    <location>
        <begin position="396"/>
        <end position="420"/>
    </location>
</feature>
<comment type="caution">
    <text evidence="3">The sequence shown here is derived from an EMBL/GenBank/DDBJ whole genome shotgun (WGS) entry which is preliminary data.</text>
</comment>
<dbReference type="GO" id="GO:0000977">
    <property type="term" value="F:RNA polymerase II transcription regulatory region sequence-specific DNA binding"/>
    <property type="evidence" value="ECO:0007669"/>
    <property type="project" value="TreeGrafter"/>
</dbReference>
<feature type="compositionally biased region" description="Basic and acidic residues" evidence="1">
    <location>
        <begin position="848"/>
        <end position="859"/>
    </location>
</feature>
<feature type="compositionally biased region" description="Basic and acidic residues" evidence="1">
    <location>
        <begin position="661"/>
        <end position="676"/>
    </location>
</feature>
<accession>A0AAD7WNS2</accession>
<protein>
    <recommendedName>
        <fullName evidence="2">Winged helix Storkhead-box1 domain-containing protein</fullName>
    </recommendedName>
</protein>
<feature type="region of interest" description="Disordered" evidence="1">
    <location>
        <begin position="846"/>
        <end position="865"/>
    </location>
</feature>
<feature type="region of interest" description="Disordered" evidence="1">
    <location>
        <begin position="884"/>
        <end position="923"/>
    </location>
</feature>
<dbReference type="GO" id="GO:0005737">
    <property type="term" value="C:cytoplasm"/>
    <property type="evidence" value="ECO:0007669"/>
    <property type="project" value="TreeGrafter"/>
</dbReference>
<name>A0AAD7WNS2_9TELE</name>
<evidence type="ECO:0000313" key="3">
    <source>
        <dbReference type="EMBL" id="KAJ8402809.1"/>
    </source>
</evidence>
<dbReference type="Proteomes" id="UP001221898">
    <property type="component" value="Unassembled WGS sequence"/>
</dbReference>
<dbReference type="GO" id="GO:0006357">
    <property type="term" value="P:regulation of transcription by RNA polymerase II"/>
    <property type="evidence" value="ECO:0007669"/>
    <property type="project" value="InterPro"/>
</dbReference>
<feature type="region of interest" description="Disordered" evidence="1">
    <location>
        <begin position="585"/>
        <end position="620"/>
    </location>
</feature>
<feature type="compositionally biased region" description="Polar residues" evidence="1">
    <location>
        <begin position="648"/>
        <end position="658"/>
    </location>
</feature>
<feature type="compositionally biased region" description="Basic and acidic residues" evidence="1">
    <location>
        <begin position="451"/>
        <end position="463"/>
    </location>
</feature>
<dbReference type="Pfam" id="PF10264">
    <property type="entry name" value="WHD_Storkhead"/>
    <property type="match status" value="1"/>
</dbReference>
<dbReference type="AlphaFoldDB" id="A0AAD7WNS2"/>
<evidence type="ECO:0000256" key="1">
    <source>
        <dbReference type="SAM" id="MobiDB-lite"/>
    </source>
</evidence>
<reference evidence="3" key="1">
    <citation type="journal article" date="2023" name="Science">
        <title>Genome structures resolve the early diversification of teleost fishes.</title>
        <authorList>
            <person name="Parey E."/>
            <person name="Louis A."/>
            <person name="Montfort J."/>
            <person name="Bouchez O."/>
            <person name="Roques C."/>
            <person name="Iampietro C."/>
            <person name="Lluch J."/>
            <person name="Castinel A."/>
            <person name="Donnadieu C."/>
            <person name="Desvignes T."/>
            <person name="Floi Bucao C."/>
            <person name="Jouanno E."/>
            <person name="Wen M."/>
            <person name="Mejri S."/>
            <person name="Dirks R."/>
            <person name="Jansen H."/>
            <person name="Henkel C."/>
            <person name="Chen W.J."/>
            <person name="Zahm M."/>
            <person name="Cabau C."/>
            <person name="Klopp C."/>
            <person name="Thompson A.W."/>
            <person name="Robinson-Rechavi M."/>
            <person name="Braasch I."/>
            <person name="Lecointre G."/>
            <person name="Bobe J."/>
            <person name="Postlethwait J.H."/>
            <person name="Berthelot C."/>
            <person name="Roest Crollius H."/>
            <person name="Guiguen Y."/>
        </authorList>
    </citation>
    <scope>NUCLEOTIDE SEQUENCE</scope>
    <source>
        <strain evidence="3">NC1722</strain>
    </source>
</reference>
<dbReference type="PANTHER" id="PTHR22437">
    <property type="entry name" value="WINGED HELIX DOMAIN-CONTAINING PROTEIN"/>
    <property type="match status" value="1"/>
</dbReference>
<feature type="region of interest" description="Disordered" evidence="1">
    <location>
        <begin position="255"/>
        <end position="299"/>
    </location>
</feature>
<dbReference type="EMBL" id="JAINUG010000062">
    <property type="protein sequence ID" value="KAJ8402809.1"/>
    <property type="molecule type" value="Genomic_DNA"/>
</dbReference>
<dbReference type="GO" id="GO:0005634">
    <property type="term" value="C:nucleus"/>
    <property type="evidence" value="ECO:0007669"/>
    <property type="project" value="TreeGrafter"/>
</dbReference>
<dbReference type="InterPro" id="IPR040126">
    <property type="entry name" value="STOX1/2"/>
</dbReference>
<feature type="compositionally biased region" description="Basic and acidic residues" evidence="1">
    <location>
        <begin position="585"/>
        <end position="597"/>
    </location>
</feature>
<feature type="region of interest" description="Disordered" evidence="1">
    <location>
        <begin position="793"/>
        <end position="823"/>
    </location>
</feature>
<keyword evidence="4" id="KW-1185">Reference proteome</keyword>